<organism evidence="2 3">
    <name type="scientific">Clostridium gasigenes</name>
    <dbReference type="NCBI Taxonomy" id="94869"/>
    <lineage>
        <taxon>Bacteria</taxon>
        <taxon>Bacillati</taxon>
        <taxon>Bacillota</taxon>
        <taxon>Clostridia</taxon>
        <taxon>Eubacteriales</taxon>
        <taxon>Clostridiaceae</taxon>
        <taxon>Clostridium</taxon>
    </lineage>
</organism>
<keyword evidence="1" id="KW-0472">Membrane</keyword>
<proteinExistence type="predicted"/>
<feature type="transmembrane region" description="Helical" evidence="1">
    <location>
        <begin position="92"/>
        <end position="114"/>
    </location>
</feature>
<protein>
    <recommendedName>
        <fullName evidence="4">ABC-2 family transporter protein</fullName>
    </recommendedName>
</protein>
<evidence type="ECO:0000256" key="1">
    <source>
        <dbReference type="SAM" id="Phobius"/>
    </source>
</evidence>
<name>A0A7X0SJM0_9CLOT</name>
<dbReference type="AlphaFoldDB" id="A0A7X0SJM0"/>
<comment type="caution">
    <text evidence="2">The sequence shown here is derived from an EMBL/GenBank/DDBJ whole genome shotgun (WGS) entry which is preliminary data.</text>
</comment>
<dbReference type="EMBL" id="JACKWY010000018">
    <property type="protein sequence ID" value="MBB6716666.1"/>
    <property type="molecule type" value="Genomic_DNA"/>
</dbReference>
<dbReference type="RefSeq" id="WP_185165657.1">
    <property type="nucleotide sequence ID" value="NZ_JACKWY010000018.1"/>
</dbReference>
<keyword evidence="1" id="KW-0812">Transmembrane</keyword>
<evidence type="ECO:0000313" key="3">
    <source>
        <dbReference type="Proteomes" id="UP000585258"/>
    </source>
</evidence>
<accession>A0A7X0SJM0</accession>
<feature type="transmembrane region" description="Helical" evidence="1">
    <location>
        <begin position="198"/>
        <end position="214"/>
    </location>
</feature>
<feature type="transmembrane region" description="Helical" evidence="1">
    <location>
        <begin position="64"/>
        <end position="80"/>
    </location>
</feature>
<feature type="transmembrane region" description="Helical" evidence="1">
    <location>
        <begin position="166"/>
        <end position="189"/>
    </location>
</feature>
<evidence type="ECO:0000313" key="2">
    <source>
        <dbReference type="EMBL" id="MBB6716666.1"/>
    </source>
</evidence>
<reference evidence="2 3" key="1">
    <citation type="submission" date="2020-08" db="EMBL/GenBank/DDBJ databases">
        <title>Clostridia isolated from Swiss meat.</title>
        <authorList>
            <person name="Wambui J."/>
            <person name="Stevens M.J.A."/>
            <person name="Stephan R."/>
        </authorList>
    </citation>
    <scope>NUCLEOTIDE SEQUENCE [LARGE SCALE GENOMIC DNA]</scope>
    <source>
        <strain evidence="2 3">CM001</strain>
    </source>
</reference>
<feature type="transmembrane region" description="Helical" evidence="1">
    <location>
        <begin position="135"/>
        <end position="160"/>
    </location>
</feature>
<gene>
    <name evidence="2" type="ORF">H7E68_18435</name>
</gene>
<evidence type="ECO:0008006" key="4">
    <source>
        <dbReference type="Google" id="ProtNLM"/>
    </source>
</evidence>
<dbReference type="Proteomes" id="UP000585258">
    <property type="component" value="Unassembled WGS sequence"/>
</dbReference>
<sequence>MKNNKNLLEKGQANKLEDLHDIPDIDIASIVDLGVKVKKSFFTYLKDMIQEIGLKSIFHDKNEVIFISLLVVAVLGFFMINISDNSSEISEIYRFIFVSSPILYIVILLFSLFNTKEKGTYELEMSCKYNLYQMLALRMFIFSLISTVVNTIIILLVFMWKHNIDVLRAVCVSVTGLFLFSSVFIYIALSSKREVSKLLLVGSWVAINIGIYFIDKKMYDTFLMEVPIYIHLIVTLVCVIFYVKNLNRFINFRSERGGF</sequence>
<feature type="transmembrane region" description="Helical" evidence="1">
    <location>
        <begin position="226"/>
        <end position="243"/>
    </location>
</feature>
<keyword evidence="1" id="KW-1133">Transmembrane helix</keyword>